<name>A0A1I8G1Z6_9PLAT</name>
<dbReference type="PROSITE" id="PS51194">
    <property type="entry name" value="HELICASE_CTER"/>
    <property type="match status" value="1"/>
</dbReference>
<keyword evidence="3" id="KW-0597">Phosphoprotein</keyword>
<dbReference type="SUPFAM" id="SSF101224">
    <property type="entry name" value="HAND domain of the nucleosome remodeling ATPase ISWI"/>
    <property type="match status" value="1"/>
</dbReference>
<comment type="similarity">
    <text evidence="2">Belongs to the SNF2/RAD54 helicase family. ISWI subfamily.</text>
</comment>
<dbReference type="Gene3D" id="3.40.50.10810">
    <property type="entry name" value="Tandem AAA-ATPase domain"/>
    <property type="match status" value="1"/>
</dbReference>
<feature type="region of interest" description="Disordered" evidence="10">
    <location>
        <begin position="582"/>
        <end position="643"/>
    </location>
</feature>
<dbReference type="PANTHER" id="PTHR45623:SF49">
    <property type="entry name" value="SWI_SNF-RELATED MATRIX-ASSOCIATED ACTIN-DEPENDENT REGULATOR OF CHROMATIN SUBFAMILY A MEMBER 5"/>
    <property type="match status" value="1"/>
</dbReference>
<evidence type="ECO:0000256" key="2">
    <source>
        <dbReference type="ARBA" id="ARBA00009687"/>
    </source>
</evidence>
<evidence type="ECO:0000259" key="13">
    <source>
        <dbReference type="PROSITE" id="PS51293"/>
    </source>
</evidence>
<comment type="subcellular location">
    <subcellularLocation>
        <location evidence="1">Nucleus</location>
    </subcellularLocation>
</comment>
<dbReference type="Gene3D" id="1.10.10.60">
    <property type="entry name" value="Homeodomain-like"/>
    <property type="match status" value="2"/>
</dbReference>
<feature type="domain" description="Helicase C-terminal" evidence="12">
    <location>
        <begin position="966"/>
        <end position="1117"/>
    </location>
</feature>
<accession>A0A1I8G1Z6</accession>
<dbReference type="Pfam" id="PF09111">
    <property type="entry name" value="SLIDE"/>
    <property type="match status" value="1"/>
</dbReference>
<dbReference type="InterPro" id="IPR017884">
    <property type="entry name" value="SANT_dom"/>
</dbReference>
<dbReference type="Gene3D" id="1.20.5.1190">
    <property type="entry name" value="iswi atpase"/>
    <property type="match status" value="1"/>
</dbReference>
<dbReference type="SUPFAM" id="SSF52540">
    <property type="entry name" value="P-loop containing nucleoside triphosphate hydrolases"/>
    <property type="match status" value="2"/>
</dbReference>
<evidence type="ECO:0000256" key="1">
    <source>
        <dbReference type="ARBA" id="ARBA00004123"/>
    </source>
</evidence>
<keyword evidence="9" id="KW-0539">Nucleus</keyword>
<feature type="domain" description="SANT" evidence="13">
    <location>
        <begin position="1317"/>
        <end position="1369"/>
    </location>
</feature>
<dbReference type="InterPro" id="IPR001650">
    <property type="entry name" value="Helicase_C-like"/>
</dbReference>
<dbReference type="SMART" id="SM00487">
    <property type="entry name" value="DEXDc"/>
    <property type="match status" value="1"/>
</dbReference>
<evidence type="ECO:0000256" key="3">
    <source>
        <dbReference type="ARBA" id="ARBA00022553"/>
    </source>
</evidence>
<dbReference type="GO" id="GO:0005524">
    <property type="term" value="F:ATP binding"/>
    <property type="evidence" value="ECO:0007669"/>
    <property type="project" value="UniProtKB-KW"/>
</dbReference>
<reference evidence="15" key="1">
    <citation type="submission" date="2016-11" db="UniProtKB">
        <authorList>
            <consortium name="WormBaseParasite"/>
        </authorList>
    </citation>
    <scope>IDENTIFICATION</scope>
</reference>
<evidence type="ECO:0000256" key="7">
    <source>
        <dbReference type="ARBA" id="ARBA00022840"/>
    </source>
</evidence>
<dbReference type="InterPro" id="IPR015195">
    <property type="entry name" value="SLIDE"/>
</dbReference>
<keyword evidence="4" id="KW-0677">Repeat</keyword>
<dbReference type="GO" id="GO:0031010">
    <property type="term" value="C:ISWI-type complex"/>
    <property type="evidence" value="ECO:0007669"/>
    <property type="project" value="UniProtKB-ARBA"/>
</dbReference>
<dbReference type="SMART" id="SM00490">
    <property type="entry name" value="HELICc"/>
    <property type="match status" value="1"/>
</dbReference>
<organism evidence="14 15">
    <name type="scientific">Macrostomum lignano</name>
    <dbReference type="NCBI Taxonomy" id="282301"/>
    <lineage>
        <taxon>Eukaryota</taxon>
        <taxon>Metazoa</taxon>
        <taxon>Spiralia</taxon>
        <taxon>Lophotrochozoa</taxon>
        <taxon>Platyhelminthes</taxon>
        <taxon>Rhabditophora</taxon>
        <taxon>Macrostomorpha</taxon>
        <taxon>Macrostomida</taxon>
        <taxon>Macrostomidae</taxon>
        <taxon>Macrostomum</taxon>
    </lineage>
</organism>
<keyword evidence="5" id="KW-0547">Nucleotide-binding</keyword>
<dbReference type="InterPro" id="IPR049730">
    <property type="entry name" value="SNF2/RAD54-like_C"/>
</dbReference>
<evidence type="ECO:0000313" key="14">
    <source>
        <dbReference type="Proteomes" id="UP000095280"/>
    </source>
</evidence>
<feature type="domain" description="Helicase ATP-binding" evidence="11">
    <location>
        <begin position="671"/>
        <end position="836"/>
    </location>
</feature>
<dbReference type="GO" id="GO:0042393">
    <property type="term" value="F:histone binding"/>
    <property type="evidence" value="ECO:0007669"/>
    <property type="project" value="TreeGrafter"/>
</dbReference>
<evidence type="ECO:0000256" key="4">
    <source>
        <dbReference type="ARBA" id="ARBA00022737"/>
    </source>
</evidence>
<protein>
    <submittedName>
        <fullName evidence="15">Helicase ATP-binding domain-containing protein</fullName>
    </submittedName>
</protein>
<dbReference type="InterPro" id="IPR000330">
    <property type="entry name" value="SNF2_N"/>
</dbReference>
<dbReference type="FunFam" id="1.10.10.60:FF:000049">
    <property type="entry name" value="SWI/SNF-related matrix-associated actin-dependent regulator of chromatin subfamily A member"/>
    <property type="match status" value="1"/>
</dbReference>
<feature type="compositionally biased region" description="Polar residues" evidence="10">
    <location>
        <begin position="1"/>
        <end position="10"/>
    </location>
</feature>
<evidence type="ECO:0000259" key="12">
    <source>
        <dbReference type="PROSITE" id="PS51194"/>
    </source>
</evidence>
<dbReference type="InterPro" id="IPR044754">
    <property type="entry name" value="Isw1/2_DEXHc"/>
</dbReference>
<keyword evidence="7" id="KW-0067">ATP-binding</keyword>
<dbReference type="Gene3D" id="3.40.50.300">
    <property type="entry name" value="P-loop containing nucleotide triphosphate hydrolases"/>
    <property type="match status" value="1"/>
</dbReference>
<evidence type="ECO:0000256" key="9">
    <source>
        <dbReference type="ARBA" id="ARBA00023242"/>
    </source>
</evidence>
<dbReference type="PROSITE" id="PS51293">
    <property type="entry name" value="SANT"/>
    <property type="match status" value="1"/>
</dbReference>
<keyword evidence="8" id="KW-0156">Chromatin regulator</keyword>
<dbReference type="PROSITE" id="PS51192">
    <property type="entry name" value="HELICASE_ATP_BIND_1"/>
    <property type="match status" value="1"/>
</dbReference>
<dbReference type="FunFam" id="3.40.50.10810:FF:000101">
    <property type="entry name" value="SWI/SNF-related, matrix-associated, actin-dependent regulator of"/>
    <property type="match status" value="1"/>
</dbReference>
<feature type="region of interest" description="Disordered" evidence="10">
    <location>
        <begin position="1"/>
        <end position="52"/>
    </location>
</feature>
<evidence type="ECO:0000313" key="15">
    <source>
        <dbReference type="WBParaSite" id="maker-uti_cns_0000501-snap-gene-0.4-mRNA-1"/>
    </source>
</evidence>
<sequence>ATGCQSTQAETARFASPTDSSRGTPLGTVRAAAASPTESAAAAAPAASTRPSDSAISCCRFWLHWRCWRERRWRSRRVGRWRTRRMRRTVDPGCCQREAAEPPLRLLLTPTERRQPEAACLPMGWVRWEAGDDERWLSGEAAEAVERKRRIAQARADTDVAQSSRSCRGGSSSRCRSAVAALVPGEGLTAAGRLIGCRHSRQVSCRFTLNFSWARPHSLEAGAAFRLRVPAAAVTAAEAAAAVAPDGTGDTSATVKHLPMCAESRCCFRLCRLRKCSLHFGQPFELALPWGSEQLSARWARRSIEKNANQKSPTIWKPKNLQAEVAEQLAAAGVEGVEMLDQISVAGAAVGAQLAPVGHVPGRMRASQVVGQLRVRVEVQLADSTDQRRFVQAVGVGAAEVPLHAGGGLEAAQAAVTSRVRGEVGAVNPGAEQVLKNVLGSRIAARQLGGADAAVVGKRTSGRHAGEANACTALAGHCSLAPPLVPDQEGAQPWRQEAAPATPPQERIYEILTEGEVTAIMSDDEWTPDGRPKAKPAIPDAGSGHRDPAFENKLEYDRTKRFEYLIKQTELFSHFIETGTAQGASARSRKVTSPLKMKLAEAGSSSVKRQLSKDGDHRHRRTEKEEDDELLSQTAAESADPGEISRFDASPWYVKNGEMRDYQVRGLNWMISLYENGINGILADEMGLGKTLQTISLIGFMKHYRQHSGPHMVIAPKSTLQNWMKEIERWVPSLRPVCLIGDQETRTNLIKETILPGDWDVLVTSYEMIIREKALLKKFNWRYLIIDEAHRIKNEKSKLSEIVRELKSSNRLLLTGTPLQNNLHELWALLNFLLPDVFSNSEEFDSWFNPESLDQQQDLIRRLHQILRPFLLRRVKADVEKALLPKKETKIYIGLSHMQREMYTRLLMKDIDVVNGAGKTEKTRLLNILMQLRKCANHPYLFDGAEPGPPYTTDEHLIDNCGKMVLLDKFLPKLRDQGSRVLIFSQMTRMLDILEDYCYYRNLRYCRLDGQTPHSERHESIEAFNAPNSEKFLFLLSTRAGGLGINLATADVVILYDSDWNPQVDLQAMDRAHRIGQKKQVRVFRFVTEHTIEERIIWRAEMKLRLDNLVIQQGRLVDQKANQLGKDEVLTMIRHGAQHIFRSKDSEITDEDIDQILARSQLKTDELNKQLANLGESSLRTFSMDTEADQQFGTYMFEGEDYRGRKANIAANWIEPPKRERKANYAVDAYFKEALRQAEPKAPKAPRPPKQPIVQDFQFFPSRLIELLEQEVLAFRKSINYRVPPGEPDREEQQAKIDEAEPLTEAEQKEKESLLEQGFTNWSRRDFQQFVKANEKHGRDQIDKICQEIEGKTPEEVREYAQVFWRRHGELTDNERILAQMQRGEAKLARRQAIKRSLDVKMGRYRAPFHQLKIHYGTNKGKAFTEEEDRFLICYLHKLGLDTENAYELLRHAVRQTPQFRFDWFLKSRTAMELQRRCNTLITLIEKEMGDEVTGRRGRPKSVAAAGNNGSDEPAAKKRKA</sequence>
<evidence type="ECO:0000256" key="8">
    <source>
        <dbReference type="ARBA" id="ARBA00022853"/>
    </source>
</evidence>
<feature type="compositionally biased region" description="Low complexity" evidence="10">
    <location>
        <begin position="30"/>
        <end position="52"/>
    </location>
</feature>
<dbReference type="Gene3D" id="1.10.1040.30">
    <property type="entry name" value="ISWI, HAND domain"/>
    <property type="match status" value="1"/>
</dbReference>
<keyword evidence="6" id="KW-0378">Hydrolase</keyword>
<dbReference type="InterPro" id="IPR027417">
    <property type="entry name" value="P-loop_NTPase"/>
</dbReference>
<dbReference type="FunFam" id="1.10.10.60:FF:000022">
    <property type="entry name" value="ISWI chromatin-remodeling complex ATPase CHR11 isoform A"/>
    <property type="match status" value="1"/>
</dbReference>
<dbReference type="InterPro" id="IPR036306">
    <property type="entry name" value="ISWI_HAND-dom_sf"/>
</dbReference>
<dbReference type="GO" id="GO:0016887">
    <property type="term" value="F:ATP hydrolysis activity"/>
    <property type="evidence" value="ECO:0007669"/>
    <property type="project" value="TreeGrafter"/>
</dbReference>
<evidence type="ECO:0000256" key="10">
    <source>
        <dbReference type="SAM" id="MobiDB-lite"/>
    </source>
</evidence>
<dbReference type="SMART" id="SM00717">
    <property type="entry name" value="SANT"/>
    <property type="match status" value="2"/>
</dbReference>
<dbReference type="GO" id="GO:0034728">
    <property type="term" value="P:nucleosome organization"/>
    <property type="evidence" value="ECO:0007669"/>
    <property type="project" value="TreeGrafter"/>
</dbReference>
<dbReference type="GO" id="GO:0140658">
    <property type="term" value="F:ATP-dependent chromatin remodeler activity"/>
    <property type="evidence" value="ECO:0007669"/>
    <property type="project" value="TreeGrafter"/>
</dbReference>
<dbReference type="InterPro" id="IPR014001">
    <property type="entry name" value="Helicase_ATP-bd"/>
</dbReference>
<dbReference type="CDD" id="cd17997">
    <property type="entry name" value="DEXHc_SMARCA1_SMARCA5"/>
    <property type="match status" value="1"/>
</dbReference>
<evidence type="ECO:0000256" key="5">
    <source>
        <dbReference type="ARBA" id="ARBA00022741"/>
    </source>
</evidence>
<dbReference type="InterPro" id="IPR015194">
    <property type="entry name" value="ISWI_HAND-dom"/>
</dbReference>
<dbReference type="Pfam" id="PF00271">
    <property type="entry name" value="Helicase_C"/>
    <property type="match status" value="1"/>
</dbReference>
<dbReference type="GO" id="GO:0031491">
    <property type="term" value="F:nucleosome binding"/>
    <property type="evidence" value="ECO:0007669"/>
    <property type="project" value="InterPro"/>
</dbReference>
<feature type="compositionally biased region" description="Basic and acidic residues" evidence="10">
    <location>
        <begin position="543"/>
        <end position="552"/>
    </location>
</feature>
<dbReference type="InterPro" id="IPR038718">
    <property type="entry name" value="SNF2-like_sf"/>
</dbReference>
<evidence type="ECO:0000259" key="11">
    <source>
        <dbReference type="PROSITE" id="PS51192"/>
    </source>
</evidence>
<dbReference type="FunFam" id="3.40.50.300:FF:000082">
    <property type="entry name" value="ISWI chromatin remodeling complex ATPase ISW1"/>
    <property type="match status" value="1"/>
</dbReference>
<dbReference type="PANTHER" id="PTHR45623">
    <property type="entry name" value="CHROMODOMAIN-HELICASE-DNA-BINDING PROTEIN 3-RELATED-RELATED"/>
    <property type="match status" value="1"/>
</dbReference>
<keyword evidence="14" id="KW-1185">Reference proteome</keyword>
<proteinExistence type="inferred from homology"/>
<feature type="region of interest" description="Disordered" evidence="10">
    <location>
        <begin position="1491"/>
        <end position="1521"/>
    </location>
</feature>
<dbReference type="WBParaSite" id="maker-uti_cns_0000501-snap-gene-0.4-mRNA-1">
    <property type="protein sequence ID" value="maker-uti_cns_0000501-snap-gene-0.4-mRNA-1"/>
    <property type="gene ID" value="maker-uti_cns_0000501-snap-gene-0.4"/>
</dbReference>
<dbReference type="CDD" id="cd00167">
    <property type="entry name" value="SANT"/>
    <property type="match status" value="1"/>
</dbReference>
<feature type="region of interest" description="Disordered" evidence="10">
    <location>
        <begin position="523"/>
        <end position="552"/>
    </location>
</feature>
<dbReference type="Pfam" id="PF00176">
    <property type="entry name" value="SNF2-rel_dom"/>
    <property type="match status" value="1"/>
</dbReference>
<dbReference type="InterPro" id="IPR001005">
    <property type="entry name" value="SANT/Myb"/>
</dbReference>
<evidence type="ECO:0000256" key="6">
    <source>
        <dbReference type="ARBA" id="ARBA00022801"/>
    </source>
</evidence>
<dbReference type="Proteomes" id="UP000095280">
    <property type="component" value="Unplaced"/>
</dbReference>
<dbReference type="InterPro" id="IPR009057">
    <property type="entry name" value="Homeodomain-like_sf"/>
</dbReference>
<dbReference type="GO" id="GO:0003677">
    <property type="term" value="F:DNA binding"/>
    <property type="evidence" value="ECO:0007669"/>
    <property type="project" value="InterPro"/>
</dbReference>
<dbReference type="Pfam" id="PF09110">
    <property type="entry name" value="HAND"/>
    <property type="match status" value="1"/>
</dbReference>
<dbReference type="SUPFAM" id="SSF46689">
    <property type="entry name" value="Homeodomain-like"/>
    <property type="match status" value="2"/>
</dbReference>
<dbReference type="CDD" id="cd18793">
    <property type="entry name" value="SF2_C_SNF"/>
    <property type="match status" value="1"/>
</dbReference>